<dbReference type="AlphaFoldDB" id="U9T7C8"/>
<evidence type="ECO:0000256" key="1">
    <source>
        <dbReference type="SAM" id="MobiDB-lite"/>
    </source>
</evidence>
<dbReference type="VEuPathDB" id="FungiDB:RhiirFUN_003938"/>
<reference evidence="2" key="1">
    <citation type="submission" date="2013-07" db="EMBL/GenBank/DDBJ databases">
        <title>The genome of an arbuscular mycorrhizal fungus provides insights into the evolution of the oldest plant symbiosis.</title>
        <authorList>
            <consortium name="DOE Joint Genome Institute"/>
            <person name="Tisserant E."/>
            <person name="Malbreil M."/>
            <person name="Kuo A."/>
            <person name="Kohler A."/>
            <person name="Symeonidi A."/>
            <person name="Balestrini R."/>
            <person name="Charron P."/>
            <person name="Duensing N."/>
            <person name="Frei-dit-Frey N."/>
            <person name="Gianinazzi-Pearson V."/>
            <person name="Gilbert B."/>
            <person name="Handa Y."/>
            <person name="Hijri M."/>
            <person name="Kaul R."/>
            <person name="Kawaguchi M."/>
            <person name="Krajinski F."/>
            <person name="Lammers P."/>
            <person name="Lapierre D."/>
            <person name="Masclaux F.G."/>
            <person name="Murat C."/>
            <person name="Morin E."/>
            <person name="Ndikumana S."/>
            <person name="Pagni M."/>
            <person name="Petitpierre D."/>
            <person name="Requena N."/>
            <person name="Rosikiewicz P."/>
            <person name="Riley R."/>
            <person name="Saito K."/>
            <person name="San Clemente H."/>
            <person name="Shapiro H."/>
            <person name="van Tuinen D."/>
            <person name="Becard G."/>
            <person name="Bonfante P."/>
            <person name="Paszkowski U."/>
            <person name="Shachar-Hill Y."/>
            <person name="Young J.P."/>
            <person name="Sanders I.R."/>
            <person name="Henrissat B."/>
            <person name="Rensing S.A."/>
            <person name="Grigoriev I.V."/>
            <person name="Corradi N."/>
            <person name="Roux C."/>
            <person name="Martin F."/>
        </authorList>
    </citation>
    <scope>NUCLEOTIDE SEQUENCE</scope>
    <source>
        <strain evidence="2">DAOM 197198</strain>
    </source>
</reference>
<organism evidence="2">
    <name type="scientific">Rhizophagus irregularis (strain DAOM 181602 / DAOM 197198 / MUCL 43194)</name>
    <name type="common">Arbuscular mycorrhizal fungus</name>
    <name type="synonym">Glomus intraradices</name>
    <dbReference type="NCBI Taxonomy" id="747089"/>
    <lineage>
        <taxon>Eukaryota</taxon>
        <taxon>Fungi</taxon>
        <taxon>Fungi incertae sedis</taxon>
        <taxon>Mucoromycota</taxon>
        <taxon>Glomeromycotina</taxon>
        <taxon>Glomeromycetes</taxon>
        <taxon>Glomerales</taxon>
        <taxon>Glomeraceae</taxon>
        <taxon>Rhizophagus</taxon>
    </lineage>
</organism>
<sequence>MAPKLDLAKYEVSLLELGFLAKPVVEINPKIMDPIFCAEVRKKPWSILVLKSTLQQYGKNIITDFIGDKVLGEYLHYATSDLEKILGQFNKEMVSIERKGIETKRIRDFTRFIVISNQDTLLKIDIGDSLLDHPDAPGVVMRYLFNRDLSDFEPQEIPKYFEWCEENGEKPFSNNITGKKFSDIDDVKEFSDIFQDDLPKNETTDIPIFNMPETIPQKIITPQLEHHNRVANRKNKPSPNTSKNKKASNQDDLIQILFDYVATEIPVASTSGTSEASKISELFNKPETSKPSKPIEPISNVIKAPKPSSNEILSARAQREEHLRKWAIDHNEDPDIFMNITEKDVNQSQEYQDRMMADAEVIKFARENKMNSNDLFYMTRRERLISEEIYLWEFEHMEKPQKYIYDDKE</sequence>
<accession>U9T7C8</accession>
<proteinExistence type="predicted"/>
<gene>
    <name evidence="2" type="ORF">GLOINDRAFT_6715</name>
</gene>
<name>U9T7C8_RHIID</name>
<protein>
    <submittedName>
        <fullName evidence="2">Uncharacterized protein</fullName>
    </submittedName>
</protein>
<feature type="region of interest" description="Disordered" evidence="1">
    <location>
        <begin position="221"/>
        <end position="249"/>
    </location>
</feature>
<dbReference type="HOGENOM" id="CLU_028912_0_0_1"/>
<dbReference type="VEuPathDB" id="FungiDB:RhiirFUN_003937"/>
<dbReference type="EMBL" id="KI295866">
    <property type="protein sequence ID" value="ESA02228.1"/>
    <property type="molecule type" value="Genomic_DNA"/>
</dbReference>
<evidence type="ECO:0000313" key="2">
    <source>
        <dbReference type="EMBL" id="ESA02228.1"/>
    </source>
</evidence>
<feature type="region of interest" description="Disordered" evidence="1">
    <location>
        <begin position="282"/>
        <end position="309"/>
    </location>
</feature>